<dbReference type="OrthoDB" id="267521at2759"/>
<evidence type="ECO:0000256" key="1">
    <source>
        <dbReference type="SAM" id="MobiDB-lite"/>
    </source>
</evidence>
<dbReference type="GeneID" id="40319495"/>
<feature type="region of interest" description="Disordered" evidence="1">
    <location>
        <begin position="659"/>
        <end position="690"/>
    </location>
</feature>
<proteinExistence type="predicted"/>
<feature type="region of interest" description="Disordered" evidence="1">
    <location>
        <begin position="186"/>
        <end position="232"/>
    </location>
</feature>
<feature type="region of interest" description="Disordered" evidence="1">
    <location>
        <begin position="26"/>
        <end position="52"/>
    </location>
</feature>
<feature type="region of interest" description="Disordered" evidence="1">
    <location>
        <begin position="535"/>
        <end position="555"/>
    </location>
</feature>
<evidence type="ECO:0000313" key="3">
    <source>
        <dbReference type="Proteomes" id="UP000284403"/>
    </source>
</evidence>
<organism evidence="2 3">
    <name type="scientific">Trypanosoma conorhini</name>
    <dbReference type="NCBI Taxonomy" id="83891"/>
    <lineage>
        <taxon>Eukaryota</taxon>
        <taxon>Discoba</taxon>
        <taxon>Euglenozoa</taxon>
        <taxon>Kinetoplastea</taxon>
        <taxon>Metakinetoplastina</taxon>
        <taxon>Trypanosomatida</taxon>
        <taxon>Trypanosomatidae</taxon>
        <taxon>Trypanosoma</taxon>
    </lineage>
</organism>
<dbReference type="Proteomes" id="UP000284403">
    <property type="component" value="Unassembled WGS sequence"/>
</dbReference>
<accession>A0A3R7KT23</accession>
<feature type="compositionally biased region" description="Polar residues" evidence="1">
    <location>
        <begin position="669"/>
        <end position="683"/>
    </location>
</feature>
<sequence>MRRDTTPPRRKATLADIVAGRQCQNVSRLPTRAGRSQRTSSSTTSATVPSFYMSSEDSAKNDVVEEGARCDAALEVANSGRSKADNVHRGHLRCLFANENGVRRDNVIQLLKKLGIHSTPDDAALKLFFEANTNADSSILPDQWVALVEQLLHAQKDSGDGATQLTGSLLPKPSSAALREERVEWARDTVSAHGHSEARTEHRSETQARAEPNDQPLDSSKRGSAGTSNKRWATGSEVGDAALLKLFIHCGALNHKGRGLSLFVEDFKRMCVIRQNALPPKRLFCNATSKIGDCGSKDLCFSSPGRENVFITLPQFLGLLRDELRGITGGCRGRGRAARTTPPTVSMVLAAVAPMPLQQLFGSKVVDYLRQPSTVNKALAALEGSIEPLSNSDGNVSREAKAPGVTTTTFTRRASMNARHPQFGSGRFSTSTLTSRNNSCVTAGGASAGSEDPDDGEKPALFLHAGAARVRRGKSVTPRYMQQKPLDEISVSVIARSKARRLIDELRKKAIPINRYECFARIGCVQQALFEEAGLGSEDEDDETESVSSAASGAGAHRRHHAILYKAKPPDVAQPLLPGMYRMGGPGQPKPLQARQKTFERLHRQGLGQVSGFVNFAWRRSASASAMGDVGKCSLSERGAHASGRTTPIDVELSTAVGSRDDRAAHQADTLSSSYQTGVPGQTSRRDSRAHPMLADFFATRFPRYAIGPQRPSLSCGTGNRRGVTE</sequence>
<keyword evidence="3" id="KW-1185">Reference proteome</keyword>
<evidence type="ECO:0000313" key="2">
    <source>
        <dbReference type="EMBL" id="RNF14789.1"/>
    </source>
</evidence>
<feature type="compositionally biased region" description="Basic and acidic residues" evidence="1">
    <location>
        <begin position="194"/>
        <end position="212"/>
    </location>
</feature>
<dbReference type="AlphaFoldDB" id="A0A3R7KT23"/>
<reference evidence="2 3" key="1">
    <citation type="journal article" date="2018" name="BMC Genomics">
        <title>Genomic comparison of Trypanosoma conorhini and Trypanosoma rangeli to Trypanosoma cruzi strains of high and low virulence.</title>
        <authorList>
            <person name="Bradwell K.R."/>
            <person name="Koparde V.N."/>
            <person name="Matveyev A.V."/>
            <person name="Serrano M.G."/>
            <person name="Alves J.M."/>
            <person name="Parikh H."/>
            <person name="Huang B."/>
            <person name="Lee V."/>
            <person name="Espinosa-Alvarez O."/>
            <person name="Ortiz P.A."/>
            <person name="Costa-Martins A.G."/>
            <person name="Teixeira M.M."/>
            <person name="Buck G.A."/>
        </authorList>
    </citation>
    <scope>NUCLEOTIDE SEQUENCE [LARGE SCALE GENOMIC DNA]</scope>
    <source>
        <strain evidence="2 3">025E</strain>
    </source>
</reference>
<comment type="caution">
    <text evidence="2">The sequence shown here is derived from an EMBL/GenBank/DDBJ whole genome shotgun (WGS) entry which is preliminary data.</text>
</comment>
<gene>
    <name evidence="2" type="ORF">Tco025E_05884</name>
</gene>
<feature type="compositionally biased region" description="Low complexity" evidence="1">
    <location>
        <begin position="31"/>
        <end position="47"/>
    </location>
</feature>
<protein>
    <submittedName>
        <fullName evidence="2">Uncharacterized protein</fullName>
    </submittedName>
</protein>
<feature type="compositionally biased region" description="Low complexity" evidence="1">
    <location>
        <begin position="546"/>
        <end position="555"/>
    </location>
</feature>
<dbReference type="RefSeq" id="XP_029227271.1">
    <property type="nucleotide sequence ID" value="XM_029372774.1"/>
</dbReference>
<dbReference type="EMBL" id="MKKU01000350">
    <property type="protein sequence ID" value="RNF14789.1"/>
    <property type="molecule type" value="Genomic_DNA"/>
</dbReference>
<name>A0A3R7KT23_9TRYP</name>